<protein>
    <submittedName>
        <fullName evidence="1">Uncharacterized protein</fullName>
    </submittedName>
</protein>
<accession>A0A158SXD8</accession>
<sequence length="37" mass="4383">MPLSIQDKGISLKHCQFQPHFTRAYLQLQMKLLIAQR</sequence>
<dbReference type="Proteomes" id="UP000050700">
    <property type="component" value="Unassembled WGS sequence"/>
</dbReference>
<evidence type="ECO:0000313" key="1">
    <source>
        <dbReference type="EMBL" id="KIS35532.1"/>
    </source>
</evidence>
<reference evidence="1 2" key="1">
    <citation type="submission" date="2014-05" db="EMBL/GenBank/DDBJ databases">
        <title>Methylome analysis of the phasevarions of Haemophilus influenzae.</title>
        <authorList>
            <person name="Atack J.M."/>
            <person name="Fox K.L."/>
            <person name="Power P.M."/>
            <person name="Clark T."/>
            <person name="Jurcisek J."/>
            <person name="Korlach J."/>
            <person name="Bakaletz L.O."/>
            <person name="Jennings M.P."/>
        </authorList>
    </citation>
    <scope>NUCLEOTIDE SEQUENCE [LARGE SCALE GENOMIC DNA]</scope>
    <source>
        <strain evidence="1 2">1209</strain>
    </source>
</reference>
<dbReference type="EMBL" id="JMQP01000002">
    <property type="protein sequence ID" value="KIS35532.1"/>
    <property type="molecule type" value="Genomic_DNA"/>
</dbReference>
<comment type="caution">
    <text evidence="1">The sequence shown here is derived from an EMBL/GenBank/DDBJ whole genome shotgun (WGS) entry which is preliminary data.</text>
</comment>
<proteinExistence type="predicted"/>
<organism evidence="1 2">
    <name type="scientific">Haemophilus influenzae</name>
    <dbReference type="NCBI Taxonomy" id="727"/>
    <lineage>
        <taxon>Bacteria</taxon>
        <taxon>Pseudomonadati</taxon>
        <taxon>Pseudomonadota</taxon>
        <taxon>Gammaproteobacteria</taxon>
        <taxon>Pasteurellales</taxon>
        <taxon>Pasteurellaceae</taxon>
        <taxon>Haemophilus</taxon>
    </lineage>
</organism>
<gene>
    <name evidence="1" type="ORF">NTHI1209_01139</name>
</gene>
<dbReference type="AlphaFoldDB" id="A0A158SXD8"/>
<name>A0A158SXD8_HAEIF</name>
<evidence type="ECO:0000313" key="2">
    <source>
        <dbReference type="Proteomes" id="UP000050700"/>
    </source>
</evidence>